<dbReference type="GO" id="GO:0003677">
    <property type="term" value="F:DNA binding"/>
    <property type="evidence" value="ECO:0007669"/>
    <property type="project" value="UniProtKB-KW"/>
</dbReference>
<dbReference type="EMBL" id="FMWK01000027">
    <property type="protein sequence ID" value="SCZ81671.1"/>
    <property type="molecule type" value="Genomic_DNA"/>
</dbReference>
<dbReference type="SMART" id="SM00422">
    <property type="entry name" value="HTH_MERR"/>
    <property type="match status" value="1"/>
</dbReference>
<dbReference type="Gene3D" id="3.40.50.150">
    <property type="entry name" value="Vaccinia Virus protein VP39"/>
    <property type="match status" value="1"/>
</dbReference>
<proteinExistence type="predicted"/>
<dbReference type="InterPro" id="IPR047057">
    <property type="entry name" value="MerR_fam"/>
</dbReference>
<feature type="domain" description="HTH merR-type" evidence="2">
    <location>
        <begin position="4"/>
        <end position="73"/>
    </location>
</feature>
<evidence type="ECO:0000313" key="3">
    <source>
        <dbReference type="EMBL" id="SCZ81671.1"/>
    </source>
</evidence>
<dbReference type="PANTHER" id="PTHR30204">
    <property type="entry name" value="REDOX-CYCLING DRUG-SENSING TRANSCRIPTIONAL ACTIVATOR SOXR"/>
    <property type="match status" value="1"/>
</dbReference>
<gene>
    <name evidence="3" type="ORF">SAMN02910350_02939</name>
</gene>
<dbReference type="InterPro" id="IPR041698">
    <property type="entry name" value="Methyltransf_25"/>
</dbReference>
<evidence type="ECO:0000313" key="4">
    <source>
        <dbReference type="Proteomes" id="UP000199428"/>
    </source>
</evidence>
<evidence type="ECO:0000256" key="1">
    <source>
        <dbReference type="ARBA" id="ARBA00023125"/>
    </source>
</evidence>
<dbReference type="Gene3D" id="1.10.1660.10">
    <property type="match status" value="1"/>
</dbReference>
<dbReference type="PROSITE" id="PS50937">
    <property type="entry name" value="HTH_MERR_2"/>
    <property type="match status" value="1"/>
</dbReference>
<dbReference type="CDD" id="cd01106">
    <property type="entry name" value="HTH_TipAL-Mta"/>
    <property type="match status" value="1"/>
</dbReference>
<dbReference type="Pfam" id="PF13411">
    <property type="entry name" value="MerR_1"/>
    <property type="match status" value="1"/>
</dbReference>
<name>A0A1G5S7H3_PSEXY</name>
<evidence type="ECO:0000259" key="2">
    <source>
        <dbReference type="PROSITE" id="PS50937"/>
    </source>
</evidence>
<organism evidence="3 4">
    <name type="scientific">Pseudobutyrivibrio xylanivorans</name>
    <dbReference type="NCBI Taxonomy" id="185007"/>
    <lineage>
        <taxon>Bacteria</taxon>
        <taxon>Bacillati</taxon>
        <taxon>Bacillota</taxon>
        <taxon>Clostridia</taxon>
        <taxon>Lachnospirales</taxon>
        <taxon>Lachnospiraceae</taxon>
        <taxon>Pseudobutyrivibrio</taxon>
    </lineage>
</organism>
<dbReference type="Pfam" id="PF13649">
    <property type="entry name" value="Methyltransf_25"/>
    <property type="match status" value="1"/>
</dbReference>
<accession>A0A1G5S7H3</accession>
<sequence length="394" mass="46501">MIMRYTAGELAKKLGVSARTVRFYDEKKLLHPIEYSDSGYRLYDEESVVRLQKILMLKYMDFSLEQIADMMQTQSCDIQSSLKQQEEMLIDKREHITRLIDAIEKTKNSESEEFWQNLRNVIELTKDREEVITQYKSDDNLKKRIAIHDYSTADEEWFHWLFKRENITAGMKILDIGCGTGLLWKRVAHILPENLTIHLVDYSDGMLATTRETVAEILAEYPEKNLKFYIEKRDAADFSYPTAGFDLIMANHVLFYLKKENREQFYRTVRSLLKPTGRFTCTLIGRTHMKELHEMVIETYPGVKFPAMGFDLWFENATEELGEFFQIKNVEEQKNDLLVPDEELIYNYVSSFSDEYKQLLIRDREAFIQKICDRKNEEGFMYIHKSYGVVVCVA</sequence>
<protein>
    <submittedName>
        <fullName evidence="3">DNA-binding transcriptional regulator, MerR family</fullName>
    </submittedName>
</protein>
<dbReference type="SUPFAM" id="SSF46955">
    <property type="entry name" value="Putative DNA-binding domain"/>
    <property type="match status" value="1"/>
</dbReference>
<keyword evidence="1 3" id="KW-0238">DNA-binding</keyword>
<dbReference type="PRINTS" id="PR00040">
    <property type="entry name" value="HTHMERR"/>
</dbReference>
<dbReference type="InterPro" id="IPR000551">
    <property type="entry name" value="MerR-type_HTH_dom"/>
</dbReference>
<dbReference type="InterPro" id="IPR029063">
    <property type="entry name" value="SAM-dependent_MTases_sf"/>
</dbReference>
<dbReference type="InterPro" id="IPR009061">
    <property type="entry name" value="DNA-bd_dom_put_sf"/>
</dbReference>
<dbReference type="Proteomes" id="UP000199428">
    <property type="component" value="Unassembled WGS sequence"/>
</dbReference>
<dbReference type="PANTHER" id="PTHR30204:SF90">
    <property type="entry name" value="HTH-TYPE TRANSCRIPTIONAL ACTIVATOR MTA"/>
    <property type="match status" value="1"/>
</dbReference>
<reference evidence="3 4" key="1">
    <citation type="submission" date="2016-10" db="EMBL/GenBank/DDBJ databases">
        <authorList>
            <person name="de Groot N.N."/>
        </authorList>
    </citation>
    <scope>NUCLEOTIDE SEQUENCE [LARGE SCALE GENOMIC DNA]</scope>
    <source>
        <strain evidence="3 4">DSM 10317</strain>
    </source>
</reference>
<dbReference type="AlphaFoldDB" id="A0A1G5S7H3"/>
<dbReference type="CDD" id="cd02440">
    <property type="entry name" value="AdoMet_MTases"/>
    <property type="match status" value="1"/>
</dbReference>
<dbReference type="SUPFAM" id="SSF53335">
    <property type="entry name" value="S-adenosyl-L-methionine-dependent methyltransferases"/>
    <property type="match status" value="1"/>
</dbReference>
<dbReference type="GO" id="GO:0003700">
    <property type="term" value="F:DNA-binding transcription factor activity"/>
    <property type="evidence" value="ECO:0007669"/>
    <property type="project" value="InterPro"/>
</dbReference>